<protein>
    <recommendedName>
        <fullName evidence="3">Ig-like domain-containing protein</fullName>
    </recommendedName>
</protein>
<dbReference type="PROSITE" id="PS50835">
    <property type="entry name" value="IG_LIKE"/>
    <property type="match status" value="2"/>
</dbReference>
<name>A0A813WVU1_ADIRI</name>
<dbReference type="EMBL" id="CAJNOR010000268">
    <property type="protein sequence ID" value="CAF0861317.1"/>
    <property type="molecule type" value="Genomic_DNA"/>
</dbReference>
<dbReference type="InterPro" id="IPR036179">
    <property type="entry name" value="Ig-like_dom_sf"/>
</dbReference>
<evidence type="ECO:0000259" key="3">
    <source>
        <dbReference type="PROSITE" id="PS50835"/>
    </source>
</evidence>
<evidence type="ECO:0000313" key="4">
    <source>
        <dbReference type="EMBL" id="CAF0861317.1"/>
    </source>
</evidence>
<feature type="domain" description="Ig-like" evidence="3">
    <location>
        <begin position="858"/>
        <end position="948"/>
    </location>
</feature>
<keyword evidence="5" id="KW-1185">Reference proteome</keyword>
<comment type="caution">
    <text evidence="4">The sequence shown here is derived from an EMBL/GenBank/DDBJ whole genome shotgun (WGS) entry which is preliminary data.</text>
</comment>
<feature type="domain" description="Ig-like" evidence="3">
    <location>
        <begin position="353"/>
        <end position="442"/>
    </location>
</feature>
<keyword evidence="1" id="KW-0677">Repeat</keyword>
<dbReference type="InterPro" id="IPR013098">
    <property type="entry name" value="Ig_I-set"/>
</dbReference>
<sequence length="958" mass="111178">MFSFLVHISSLSLLISIFAEEQTNQTCLLPFVTRPCINDGRNLRCTFSLDSFERRNTCDVLSARLIFTTYHVELFIIPQYYQQLTLSQENFIRKLIIEPTNLNGTYKYLHWLLIPVLSLEISTNTPNFEIIHEIDEITVTHSISALNKSYWHLNLWPIKRSVCYRTYLNSTNLRTNKYDCPLSDGYRLLLCGQTYVCLAGHPCYYTGYHQLVCQINVLHSHMLFNTLDTSTQYETIYIDVSNMNPYTLHTIREDSFILNENSMMPKYIAKQIVIVIRAGTIQISAKLLGTSRQLQIRIEHDSCATKNVIIDILENEDDHFRNNFFDYKTTSTGANGCHLNENINQTTRHLFEPSIRLENYTLVHAGQSATLVCLVSALTPFTIEWFRDDTSVKPKKTIDIHTFPNIYDMFIMELYIRNISIQDYAVKYRVEVTNRKFTLRVTDVPTFVTPMRNLTVKRGTNVTLEARIDGNPVSDVYIHWLNFSQRLYPSNNEQILYQYGFLDVQLNQSTSYTFVAVSKFHQQNVSRTIFLTVLNELYFLISLTNISMEEHEDLNLTVPFSHPIIRAQWFVNNKFIEDTSIKYTQYTEENRVSLVINNVSLEYDGEYKIQAWDVLNQTNDSVFYIHIYFIATLIIDCNDQIDLKIYSVSLTCIFQAKSPQIQWFDPANQTILHHLDYESINESNYIHEAKLVFTKLMHEQFGIYTFQVHSARGDIITRQVHLNVTGNQNQLDLMNNRTESFSSLFESAGFVETNRTELCLFRAPSFISPNQSISSVIYVKPYQTINLTLPVIETNSPDPLKLLWFVRNQTIKQIFHTNLLQSNLTLPPSLQTEDITCLVESHYGELVYHFKLHYIQAPVFILALPKRFYVDIGTNVTLIISIAANPIPTIQWLHNNCLLDDKQYHDHISHDYGLYSLIIRNMTLTDIGNYTVIVSNSENVISSSTEILLKSSKNQMFS</sequence>
<dbReference type="CDD" id="cd00096">
    <property type="entry name" value="Ig"/>
    <property type="match status" value="1"/>
</dbReference>
<dbReference type="InterPro" id="IPR007110">
    <property type="entry name" value="Ig-like_dom"/>
</dbReference>
<dbReference type="GO" id="GO:0031430">
    <property type="term" value="C:M band"/>
    <property type="evidence" value="ECO:0007669"/>
    <property type="project" value="TreeGrafter"/>
</dbReference>
<dbReference type="SMART" id="SM00409">
    <property type="entry name" value="IG"/>
    <property type="match status" value="6"/>
</dbReference>
<dbReference type="PANTHER" id="PTHR13817:SF49">
    <property type="entry name" value="MYOSIN-BINDING PROTEIN H"/>
    <property type="match status" value="1"/>
</dbReference>
<evidence type="ECO:0000256" key="1">
    <source>
        <dbReference type="ARBA" id="ARBA00022737"/>
    </source>
</evidence>
<accession>A0A813WVU1</accession>
<dbReference type="InterPro" id="IPR003599">
    <property type="entry name" value="Ig_sub"/>
</dbReference>
<organism evidence="4 5">
    <name type="scientific">Adineta ricciae</name>
    <name type="common">Rotifer</name>
    <dbReference type="NCBI Taxonomy" id="249248"/>
    <lineage>
        <taxon>Eukaryota</taxon>
        <taxon>Metazoa</taxon>
        <taxon>Spiralia</taxon>
        <taxon>Gnathifera</taxon>
        <taxon>Rotifera</taxon>
        <taxon>Eurotatoria</taxon>
        <taxon>Bdelloidea</taxon>
        <taxon>Adinetida</taxon>
        <taxon>Adinetidae</taxon>
        <taxon>Adineta</taxon>
    </lineage>
</organism>
<dbReference type="Gene3D" id="2.60.40.10">
    <property type="entry name" value="Immunoglobulins"/>
    <property type="match status" value="5"/>
</dbReference>
<gene>
    <name evidence="4" type="ORF">XAT740_LOCUS6001</name>
</gene>
<proteinExistence type="predicted"/>
<dbReference type="PANTHER" id="PTHR13817">
    <property type="entry name" value="TITIN"/>
    <property type="match status" value="1"/>
</dbReference>
<feature type="signal peptide" evidence="2">
    <location>
        <begin position="1"/>
        <end position="19"/>
    </location>
</feature>
<dbReference type="SUPFAM" id="SSF48726">
    <property type="entry name" value="Immunoglobulin"/>
    <property type="match status" value="5"/>
</dbReference>
<dbReference type="Proteomes" id="UP000663828">
    <property type="component" value="Unassembled WGS sequence"/>
</dbReference>
<dbReference type="Pfam" id="PF07679">
    <property type="entry name" value="I-set"/>
    <property type="match status" value="2"/>
</dbReference>
<dbReference type="AlphaFoldDB" id="A0A813WVU1"/>
<dbReference type="GO" id="GO:0045214">
    <property type="term" value="P:sarcomere organization"/>
    <property type="evidence" value="ECO:0007669"/>
    <property type="project" value="TreeGrafter"/>
</dbReference>
<dbReference type="InterPro" id="IPR050964">
    <property type="entry name" value="Striated_Muscle_Regulatory"/>
</dbReference>
<feature type="chain" id="PRO_5032756011" description="Ig-like domain-containing protein" evidence="2">
    <location>
        <begin position="20"/>
        <end position="958"/>
    </location>
</feature>
<keyword evidence="2" id="KW-0732">Signal</keyword>
<reference evidence="4" key="1">
    <citation type="submission" date="2021-02" db="EMBL/GenBank/DDBJ databases">
        <authorList>
            <person name="Nowell W R."/>
        </authorList>
    </citation>
    <scope>NUCLEOTIDE SEQUENCE</scope>
</reference>
<evidence type="ECO:0000256" key="2">
    <source>
        <dbReference type="SAM" id="SignalP"/>
    </source>
</evidence>
<dbReference type="InterPro" id="IPR013783">
    <property type="entry name" value="Ig-like_fold"/>
</dbReference>
<evidence type="ECO:0000313" key="5">
    <source>
        <dbReference type="Proteomes" id="UP000663828"/>
    </source>
</evidence>